<name>A0A412YJT0_BACFG</name>
<reference evidence="1 2" key="1">
    <citation type="submission" date="2018-08" db="EMBL/GenBank/DDBJ databases">
        <title>A genome reference for cultivated species of the human gut microbiota.</title>
        <authorList>
            <person name="Zou Y."/>
            <person name="Xue W."/>
            <person name="Luo G."/>
        </authorList>
    </citation>
    <scope>NUCLEOTIDE SEQUENCE [LARGE SCALE GENOMIC DNA]</scope>
    <source>
        <strain evidence="1 2">AF14-26</strain>
    </source>
</reference>
<sequence length="127" mass="14462">MVMEWAETLPNRCPPEDAISPSGEYFYRISKGNPVEDSDFFSQKKLAPDKKFTGEGIDECIIRAVSVYSNIEDAKRTLKLPKFKGGCIAKIVLNGDDGLIKKTFKKSHYSWWRTQSFDFTISKIVQS</sequence>
<dbReference type="EMBL" id="QRZH01000003">
    <property type="protein sequence ID" value="RGV57635.1"/>
    <property type="molecule type" value="Genomic_DNA"/>
</dbReference>
<evidence type="ECO:0000313" key="2">
    <source>
        <dbReference type="Proteomes" id="UP000286270"/>
    </source>
</evidence>
<dbReference type="Proteomes" id="UP000286270">
    <property type="component" value="Unassembled WGS sequence"/>
</dbReference>
<dbReference type="AlphaFoldDB" id="A0A412YJT0"/>
<evidence type="ECO:0000313" key="1">
    <source>
        <dbReference type="EMBL" id="RGV57635.1"/>
    </source>
</evidence>
<gene>
    <name evidence="1" type="ORF">DWW08_04445</name>
</gene>
<accession>A0A412YJT0</accession>
<proteinExistence type="predicted"/>
<protein>
    <submittedName>
        <fullName evidence="1">Uncharacterized protein</fullName>
    </submittedName>
</protein>
<organism evidence="1 2">
    <name type="scientific">Bacteroides fragilis</name>
    <dbReference type="NCBI Taxonomy" id="817"/>
    <lineage>
        <taxon>Bacteria</taxon>
        <taxon>Pseudomonadati</taxon>
        <taxon>Bacteroidota</taxon>
        <taxon>Bacteroidia</taxon>
        <taxon>Bacteroidales</taxon>
        <taxon>Bacteroidaceae</taxon>
        <taxon>Bacteroides</taxon>
    </lineage>
</organism>
<comment type="caution">
    <text evidence="1">The sequence shown here is derived from an EMBL/GenBank/DDBJ whole genome shotgun (WGS) entry which is preliminary data.</text>
</comment>